<reference evidence="3" key="1">
    <citation type="submission" date="2017-09" db="EMBL/GenBank/DDBJ databases">
        <authorList>
            <person name="Varghese N."/>
            <person name="Submissions S."/>
        </authorList>
    </citation>
    <scope>NUCLEOTIDE SEQUENCE [LARGE SCALE GENOMIC DNA]</scope>
    <source>
        <strain evidence="3">MSL47</strain>
    </source>
</reference>
<accession>A0A285F3J4</accession>
<dbReference type="RefSeq" id="WP_097016209.1">
    <property type="nucleotide sequence ID" value="NZ_OBDZ01000001.1"/>
</dbReference>
<keyword evidence="1" id="KW-1133">Transmembrane helix</keyword>
<feature type="transmembrane region" description="Helical" evidence="1">
    <location>
        <begin position="12"/>
        <end position="33"/>
    </location>
</feature>
<feature type="transmembrane region" description="Helical" evidence="1">
    <location>
        <begin position="39"/>
        <end position="59"/>
    </location>
</feature>
<protein>
    <submittedName>
        <fullName evidence="2">Uncharacterized protein</fullName>
    </submittedName>
</protein>
<feature type="transmembrane region" description="Helical" evidence="1">
    <location>
        <begin position="80"/>
        <end position="103"/>
    </location>
</feature>
<dbReference type="OrthoDB" id="9987820at2"/>
<evidence type="ECO:0000313" key="3">
    <source>
        <dbReference type="Proteomes" id="UP000219573"/>
    </source>
</evidence>
<sequence length="104" mass="11576">MKERIKKLLITGCIFIGATIVVLLLISIIRGIPLTLIKISNALFSEFLILLVLASFLAIKEEFLFKIKESKEGREKGGDNLNRGLELIIISLPIVIMSILITLI</sequence>
<evidence type="ECO:0000256" key="1">
    <source>
        <dbReference type="SAM" id="Phobius"/>
    </source>
</evidence>
<gene>
    <name evidence="2" type="ORF">SAMN06265827_101169</name>
</gene>
<proteinExistence type="predicted"/>
<dbReference type="AlphaFoldDB" id="A0A285F3J4"/>
<name>A0A285F3J4_9FIRM</name>
<evidence type="ECO:0000313" key="2">
    <source>
        <dbReference type="EMBL" id="SNY05889.1"/>
    </source>
</evidence>
<organism evidence="2 3">
    <name type="scientific">Orenia metallireducens</name>
    <dbReference type="NCBI Taxonomy" id="1413210"/>
    <lineage>
        <taxon>Bacteria</taxon>
        <taxon>Bacillati</taxon>
        <taxon>Bacillota</taxon>
        <taxon>Clostridia</taxon>
        <taxon>Halanaerobiales</taxon>
        <taxon>Halobacteroidaceae</taxon>
        <taxon>Orenia</taxon>
    </lineage>
</organism>
<dbReference type="Proteomes" id="UP000219573">
    <property type="component" value="Unassembled WGS sequence"/>
</dbReference>
<dbReference type="EMBL" id="OBDZ01000001">
    <property type="protein sequence ID" value="SNY05889.1"/>
    <property type="molecule type" value="Genomic_DNA"/>
</dbReference>
<keyword evidence="3" id="KW-1185">Reference proteome</keyword>
<keyword evidence="1" id="KW-0812">Transmembrane</keyword>
<keyword evidence="1" id="KW-0472">Membrane</keyword>